<proteinExistence type="predicted"/>
<dbReference type="OrthoDB" id="10057507at2759"/>
<accession>A0A8K0A1N7</accession>
<organism evidence="1 2">
    <name type="scientific">Branchiostoma lanceolatum</name>
    <name type="common">Common lancelet</name>
    <name type="synonym">Amphioxus lanceolatum</name>
    <dbReference type="NCBI Taxonomy" id="7740"/>
    <lineage>
        <taxon>Eukaryota</taxon>
        <taxon>Metazoa</taxon>
        <taxon>Chordata</taxon>
        <taxon>Cephalochordata</taxon>
        <taxon>Leptocardii</taxon>
        <taxon>Amphioxiformes</taxon>
        <taxon>Branchiostomatidae</taxon>
        <taxon>Branchiostoma</taxon>
    </lineage>
</organism>
<name>A0A8K0A1N7_BRALA</name>
<reference evidence="1" key="1">
    <citation type="submission" date="2022-01" db="EMBL/GenBank/DDBJ databases">
        <authorList>
            <person name="Braso-Vives M."/>
        </authorList>
    </citation>
    <scope>NUCLEOTIDE SEQUENCE</scope>
</reference>
<evidence type="ECO:0000313" key="1">
    <source>
        <dbReference type="EMBL" id="CAH1266934.1"/>
    </source>
</evidence>
<dbReference type="Proteomes" id="UP000838412">
    <property type="component" value="Chromosome 6"/>
</dbReference>
<dbReference type="AlphaFoldDB" id="A0A8K0A1N7"/>
<sequence length="204" mass="23303">MHIYFSKTPPALPPLHINGHGLHEVRVAKLLGVWVQADLKSGTHVNFIIKQSAKSLFLLRQLKKFHLPQNDLLAVYTCYVRPHLEYAAPVWSPGLTSTQAKQLENIQRRACRTILGKHYNSYPEACTQLNLPSLVSRHEQLCRKYGRGLLKSTAYRDWLPLPRGEISGRQSRSCNKLETIFAKTARFHNSCIPHIVRLLNSSPY</sequence>
<dbReference type="EMBL" id="OV696691">
    <property type="protein sequence ID" value="CAH1266934.1"/>
    <property type="molecule type" value="Genomic_DNA"/>
</dbReference>
<protein>
    <submittedName>
        <fullName evidence="1">Hypp3636 protein</fullName>
    </submittedName>
</protein>
<evidence type="ECO:0000313" key="2">
    <source>
        <dbReference type="Proteomes" id="UP000838412"/>
    </source>
</evidence>
<keyword evidence="2" id="KW-1185">Reference proteome</keyword>
<gene>
    <name evidence="1" type="primary">Hypp3636</name>
    <name evidence="1" type="ORF">BLAG_LOCUS20442</name>
</gene>